<dbReference type="KEGG" id="sfu:Sfum_1385"/>
<name>A0LI24_SYNFM</name>
<dbReference type="AlphaFoldDB" id="A0LI24"/>
<evidence type="ECO:0000313" key="2">
    <source>
        <dbReference type="Proteomes" id="UP000001784"/>
    </source>
</evidence>
<dbReference type="InParanoid" id="A0LI24"/>
<dbReference type="OrthoDB" id="5513949at2"/>
<gene>
    <name evidence="1" type="ordered locus">Sfum_1385</name>
</gene>
<protein>
    <submittedName>
        <fullName evidence="1">Uncharacterized protein</fullName>
    </submittedName>
</protein>
<evidence type="ECO:0000313" key="1">
    <source>
        <dbReference type="EMBL" id="ABK17076.1"/>
    </source>
</evidence>
<proteinExistence type="predicted"/>
<reference evidence="1 2" key="1">
    <citation type="submission" date="2006-10" db="EMBL/GenBank/DDBJ databases">
        <title>Complete sequence of Syntrophobacter fumaroxidans MPOB.</title>
        <authorList>
            <consortium name="US DOE Joint Genome Institute"/>
            <person name="Copeland A."/>
            <person name="Lucas S."/>
            <person name="Lapidus A."/>
            <person name="Barry K."/>
            <person name="Detter J.C."/>
            <person name="Glavina del Rio T."/>
            <person name="Hammon N."/>
            <person name="Israni S."/>
            <person name="Pitluck S."/>
            <person name="Goltsman E.G."/>
            <person name="Martinez M."/>
            <person name="Schmutz J."/>
            <person name="Larimer F."/>
            <person name="Land M."/>
            <person name="Hauser L."/>
            <person name="Kyrpides N."/>
            <person name="Kim E."/>
            <person name="Boone D.R."/>
            <person name="Brockman F."/>
            <person name="Culley D."/>
            <person name="Ferry J."/>
            <person name="Gunsalus R."/>
            <person name="McInerney M.J."/>
            <person name="Morrison M."/>
            <person name="Plugge C."/>
            <person name="Rohlin L."/>
            <person name="Scholten J."/>
            <person name="Sieber J."/>
            <person name="Stams A.J.M."/>
            <person name="Worm P."/>
            <person name="Henstra A.M."/>
            <person name="Richardson P."/>
        </authorList>
    </citation>
    <scope>NUCLEOTIDE SEQUENCE [LARGE SCALE GENOMIC DNA]</scope>
    <source>
        <strain evidence="2">DSM 10017 / MPOB</strain>
    </source>
</reference>
<dbReference type="eggNOG" id="ENOG5032UXS">
    <property type="taxonomic scope" value="Bacteria"/>
</dbReference>
<dbReference type="EMBL" id="CP000478">
    <property type="protein sequence ID" value="ABK17076.1"/>
    <property type="molecule type" value="Genomic_DNA"/>
</dbReference>
<accession>A0LI24</accession>
<dbReference type="Proteomes" id="UP000001784">
    <property type="component" value="Chromosome"/>
</dbReference>
<dbReference type="RefSeq" id="WP_011698247.1">
    <property type="nucleotide sequence ID" value="NC_008554.1"/>
</dbReference>
<dbReference type="HOGENOM" id="CLU_1841922_0_0_7"/>
<sequence>MYDKRTLHLKVQELCDCYATTDPLKEMSKLAQEPATEEGALKWIALAVLHGINGNARKITLTRTGDGRVKVTAKYRKSGLPSPGGEIGQKVFDAVKGITHLEEEKGKMPVALGIRDSSIEVVVKTEKGEEGDELSITFPA</sequence>
<organism evidence="1 2">
    <name type="scientific">Syntrophobacter fumaroxidans (strain DSM 10017 / MPOB)</name>
    <dbReference type="NCBI Taxonomy" id="335543"/>
    <lineage>
        <taxon>Bacteria</taxon>
        <taxon>Pseudomonadati</taxon>
        <taxon>Thermodesulfobacteriota</taxon>
        <taxon>Syntrophobacteria</taxon>
        <taxon>Syntrophobacterales</taxon>
        <taxon>Syntrophobacteraceae</taxon>
        <taxon>Syntrophobacter</taxon>
    </lineage>
</organism>
<keyword evidence="2" id="KW-1185">Reference proteome</keyword>